<keyword evidence="1" id="KW-0732">Signal</keyword>
<name>A0A090X9B6_IXORI</name>
<proteinExistence type="evidence at transcript level"/>
<protein>
    <submittedName>
        <fullName evidence="2">Putative secreted protein</fullName>
    </submittedName>
</protein>
<evidence type="ECO:0000313" key="2">
    <source>
        <dbReference type="EMBL" id="JAC93266.1"/>
    </source>
</evidence>
<organism evidence="2">
    <name type="scientific">Ixodes ricinus</name>
    <name type="common">Common tick</name>
    <name type="synonym">Acarus ricinus</name>
    <dbReference type="NCBI Taxonomy" id="34613"/>
    <lineage>
        <taxon>Eukaryota</taxon>
        <taxon>Metazoa</taxon>
        <taxon>Ecdysozoa</taxon>
        <taxon>Arthropoda</taxon>
        <taxon>Chelicerata</taxon>
        <taxon>Arachnida</taxon>
        <taxon>Acari</taxon>
        <taxon>Parasitiformes</taxon>
        <taxon>Ixodida</taxon>
        <taxon>Ixodoidea</taxon>
        <taxon>Ixodidae</taxon>
        <taxon>Ixodinae</taxon>
        <taxon>Ixodes</taxon>
    </lineage>
</organism>
<dbReference type="AlphaFoldDB" id="A0A090X9B6"/>
<dbReference type="EMBL" id="GBIH01001444">
    <property type="protein sequence ID" value="JAC93266.1"/>
    <property type="molecule type" value="mRNA"/>
</dbReference>
<reference evidence="2" key="1">
    <citation type="journal article" date="2015" name="PLoS Negl. Trop. Dis.">
        <title>Deep Sequencing Analysis of the Ixodes ricinus Haemocytome.</title>
        <authorList>
            <person name="Kotsyfakis M."/>
            <person name="Kopacek P."/>
            <person name="Franta Z."/>
            <person name="Pedra J.H."/>
            <person name="Ribeiro J.M."/>
        </authorList>
    </citation>
    <scope>NUCLEOTIDE SEQUENCE</scope>
</reference>
<accession>A0A090X9B6</accession>
<evidence type="ECO:0000256" key="1">
    <source>
        <dbReference type="SAM" id="SignalP"/>
    </source>
</evidence>
<feature type="signal peptide" evidence="1">
    <location>
        <begin position="1"/>
        <end position="19"/>
    </location>
</feature>
<feature type="chain" id="PRO_5001866972" evidence="1">
    <location>
        <begin position="20"/>
        <end position="110"/>
    </location>
</feature>
<sequence length="110" mass="12272">MKIALLYSLVLASVFVVEAGDFCALNAEKRSSTLHCLGEKLAPEVKGKLLALNQEGSPIGEFVKKHCDKGTDYVEVLKKNPECTRTCIFEEGLRRVHCLDEALNDYWAEI</sequence>